<organism evidence="2 3">
    <name type="scientific">Sedimenticola thiotaurini</name>
    <dbReference type="NCBI Taxonomy" id="1543721"/>
    <lineage>
        <taxon>Bacteria</taxon>
        <taxon>Pseudomonadati</taxon>
        <taxon>Pseudomonadota</taxon>
        <taxon>Gammaproteobacteria</taxon>
        <taxon>Chromatiales</taxon>
        <taxon>Sedimenticolaceae</taxon>
        <taxon>Sedimenticola</taxon>
    </lineage>
</organism>
<gene>
    <name evidence="2" type="ORF">FHK82_04485</name>
</gene>
<name>A0A558DC80_9GAMM</name>
<dbReference type="Pfam" id="PF14238">
    <property type="entry name" value="DUF4340"/>
    <property type="match status" value="1"/>
</dbReference>
<proteinExistence type="predicted"/>
<evidence type="ECO:0000259" key="1">
    <source>
        <dbReference type="Pfam" id="PF14238"/>
    </source>
</evidence>
<dbReference type="InterPro" id="IPR025641">
    <property type="entry name" value="DUF4340"/>
</dbReference>
<comment type="caution">
    <text evidence="2">The sequence shown here is derived from an EMBL/GenBank/DDBJ whole genome shotgun (WGS) entry which is preliminary data.</text>
</comment>
<protein>
    <submittedName>
        <fullName evidence="2">DUF4340 domain-containing protein</fullName>
    </submittedName>
</protein>
<evidence type="ECO:0000313" key="3">
    <source>
        <dbReference type="Proteomes" id="UP000317355"/>
    </source>
</evidence>
<feature type="domain" description="DUF4340" evidence="1">
    <location>
        <begin position="67"/>
        <end position="210"/>
    </location>
</feature>
<sequence>MKRQTLINLFLLLSVLVLGFFAWFSPVEQEQPKQAPLTGLNSVEIKRIKIHNNNGPEFEMQRVVGKWQMVKPYPVPANGPRIDILMDLLSTPQVDSFPVPTERLAEFGLEKPLAVVTFNDTQITFGGTHPYNYRRYVRIENQLYLINDIFPHHVLARAEDFISHALFPENSQISEIETPEWHIFETDGNWQMTPASQETSAEALQNKLNSWLHTWVSKVSKAPGEAPSGEIVVQLKGVTEPTRFAIIRNKTGTLLVREELGLAYHLTSDNLLQAPVTPD</sequence>
<dbReference type="EMBL" id="VMRY01000009">
    <property type="protein sequence ID" value="TVT58629.1"/>
    <property type="molecule type" value="Genomic_DNA"/>
</dbReference>
<dbReference type="AlphaFoldDB" id="A0A558DC80"/>
<evidence type="ECO:0000313" key="2">
    <source>
        <dbReference type="EMBL" id="TVT58629.1"/>
    </source>
</evidence>
<reference evidence="2 3" key="1">
    <citation type="submission" date="2019-07" db="EMBL/GenBank/DDBJ databases">
        <title>The pathways for chlorine oxyanion respiration interact through the shared metabolite chlorate.</title>
        <authorList>
            <person name="Barnum T.P."/>
            <person name="Cheng Y."/>
            <person name="Hill K.A."/>
            <person name="Lucas L.N."/>
            <person name="Carlson H.K."/>
            <person name="Coates J.D."/>
        </authorList>
    </citation>
    <scope>NUCLEOTIDE SEQUENCE [LARGE SCALE GENOMIC DNA]</scope>
    <source>
        <strain evidence="2">BK-3</strain>
    </source>
</reference>
<accession>A0A558DC80</accession>
<dbReference type="Proteomes" id="UP000317355">
    <property type="component" value="Unassembled WGS sequence"/>
</dbReference>